<dbReference type="InterPro" id="IPR011611">
    <property type="entry name" value="PfkB_dom"/>
</dbReference>
<accession>A0AAV9J5Z6</accession>
<evidence type="ECO:0000313" key="3">
    <source>
        <dbReference type="Proteomes" id="UP001324427"/>
    </source>
</evidence>
<evidence type="ECO:0000259" key="1">
    <source>
        <dbReference type="Pfam" id="PF00294"/>
    </source>
</evidence>
<dbReference type="InterPro" id="IPR029056">
    <property type="entry name" value="Ribokinase-like"/>
</dbReference>
<gene>
    <name evidence="2" type="ORF">LTR36_009305</name>
</gene>
<dbReference type="Proteomes" id="UP001324427">
    <property type="component" value="Unassembled WGS sequence"/>
</dbReference>
<sequence length="346" mass="38068">MSEATQSRILALGNGVWLDEIRKEGLAPIKDIPGGSVTFATLGARLFTPKEPASIGMVFNAGGDFPSAIMELFRSWSISLTVHHQSDKPSARGLVFYDKANDDRKGFQRLTEPLPVTIKDVQGTTMLRARSFHFFGTAEYVEEQVWDMYNLRRQANYTPAEQPFIIWEPQAKSCRPDSLCAHQDAAGLVSVFSPNHEELAGFFDDNAQPTAHFDKQRIERQARAFVDAGIGAARDGCVVVRAAGHGCVVMTQDMEPVWLPSFYASDRDAHMVVDATGAGNAFLGAFAIGWQESGSYVEAAKYGQVAASFVIEQVGLPVRFGHGELELWNCCAVRERLAVYRARLDG</sequence>
<dbReference type="PANTHER" id="PTHR47098">
    <property type="entry name" value="PROTEIN MAK32"/>
    <property type="match status" value="1"/>
</dbReference>
<proteinExistence type="predicted"/>
<evidence type="ECO:0000313" key="2">
    <source>
        <dbReference type="EMBL" id="KAK4540348.1"/>
    </source>
</evidence>
<dbReference type="Pfam" id="PF00294">
    <property type="entry name" value="PfkB"/>
    <property type="match status" value="1"/>
</dbReference>
<comment type="caution">
    <text evidence="2">The sequence shown here is derived from an EMBL/GenBank/DDBJ whole genome shotgun (WGS) entry which is preliminary data.</text>
</comment>
<name>A0AAV9J5Z6_9PEZI</name>
<organism evidence="2 3">
    <name type="scientific">Oleoguttula mirabilis</name>
    <dbReference type="NCBI Taxonomy" id="1507867"/>
    <lineage>
        <taxon>Eukaryota</taxon>
        <taxon>Fungi</taxon>
        <taxon>Dikarya</taxon>
        <taxon>Ascomycota</taxon>
        <taxon>Pezizomycotina</taxon>
        <taxon>Dothideomycetes</taxon>
        <taxon>Dothideomycetidae</taxon>
        <taxon>Mycosphaerellales</taxon>
        <taxon>Teratosphaeriaceae</taxon>
        <taxon>Oleoguttula</taxon>
    </lineage>
</organism>
<dbReference type="EMBL" id="JAVFHQ010000069">
    <property type="protein sequence ID" value="KAK4540348.1"/>
    <property type="molecule type" value="Genomic_DNA"/>
</dbReference>
<dbReference type="SUPFAM" id="SSF53613">
    <property type="entry name" value="Ribokinase-like"/>
    <property type="match status" value="1"/>
</dbReference>
<dbReference type="Gene3D" id="3.40.1190.20">
    <property type="match status" value="1"/>
</dbReference>
<protein>
    <recommendedName>
        <fullName evidence="1">Carbohydrate kinase PfkB domain-containing protein</fullName>
    </recommendedName>
</protein>
<dbReference type="PANTHER" id="PTHR47098:SF1">
    <property type="entry name" value="PFKB FAMILY CARBOHYDRATE KINASE SUPERFAMILY (AFU_ORTHOLOGUE AFUA_4G09500)"/>
    <property type="match status" value="1"/>
</dbReference>
<reference evidence="2 3" key="1">
    <citation type="submission" date="2021-11" db="EMBL/GenBank/DDBJ databases">
        <title>Black yeast isolated from Biological Soil Crust.</title>
        <authorList>
            <person name="Kurbessoian T."/>
        </authorList>
    </citation>
    <scope>NUCLEOTIDE SEQUENCE [LARGE SCALE GENOMIC DNA]</scope>
    <source>
        <strain evidence="2 3">CCFEE 5522</strain>
    </source>
</reference>
<feature type="domain" description="Carbohydrate kinase PfkB" evidence="1">
    <location>
        <begin position="181"/>
        <end position="315"/>
    </location>
</feature>
<keyword evidence="3" id="KW-1185">Reference proteome</keyword>
<dbReference type="AlphaFoldDB" id="A0AAV9J5Z6"/>